<dbReference type="Pfam" id="PF00106">
    <property type="entry name" value="adh_short"/>
    <property type="match status" value="1"/>
</dbReference>
<dbReference type="AlphaFoldDB" id="A0A1X7D3I8"/>
<reference evidence="2" key="1">
    <citation type="submission" date="2017-04" db="EMBL/GenBank/DDBJ databases">
        <authorList>
            <person name="Varghese N."/>
            <person name="Submissions S."/>
        </authorList>
    </citation>
    <scope>NUCLEOTIDE SEQUENCE [LARGE SCALE GENOMIC DNA]</scope>
    <source>
        <strain evidence="2">Ballard 720</strain>
    </source>
</reference>
<sequence length="248" mass="27141">MVTNERVCLITGVGDATGAAIARRFARDGYRVAMLARNRERLARLEQEIALAAAFPCDVSDPDRLEAVIDRVRGTMGKPSVVVHNAVSETFATFLEGDPASLERNFRVNTTALLHLARACAPDMIAAGEGAIVVTGNTASLRGKPNYALFAPTKAAQRVLAEALARDLGPKRVHVGYLMIDAVIDAAWLGDDGRTRPSWAEPPAGWPFSRDEYFAQPDAIADEVFHIAHQHPSAWTFDYTIRPFAERW</sequence>
<dbReference type="InterPro" id="IPR002347">
    <property type="entry name" value="SDR_fam"/>
</dbReference>
<dbReference type="PANTHER" id="PTHR43431:SF7">
    <property type="entry name" value="OXIDOREDUCTASE, SHORT CHAIN DEHYDROGENASE_REDUCTASE FAMILY (AFU_ORTHOLOGUE AFUA_5G14000)"/>
    <property type="match status" value="1"/>
</dbReference>
<dbReference type="Gene3D" id="3.40.50.720">
    <property type="entry name" value="NAD(P)-binding Rossmann-like Domain"/>
    <property type="match status" value="1"/>
</dbReference>
<name>A0A1X7D3I8_TRICW</name>
<dbReference type="OrthoDB" id="5513072at2"/>
<evidence type="ECO:0000313" key="2">
    <source>
        <dbReference type="Proteomes" id="UP000192911"/>
    </source>
</evidence>
<keyword evidence="2" id="KW-1185">Reference proteome</keyword>
<dbReference type="PRINTS" id="PR00081">
    <property type="entry name" value="GDHRDH"/>
</dbReference>
<dbReference type="Proteomes" id="UP000192911">
    <property type="component" value="Unassembled WGS sequence"/>
</dbReference>
<protein>
    <submittedName>
        <fullName evidence="1">Short chain dehydrogenase</fullName>
    </submittedName>
</protein>
<dbReference type="RefSeq" id="WP_085225092.1">
    <property type="nucleotide sequence ID" value="NZ_BSQD01000002.1"/>
</dbReference>
<proteinExistence type="predicted"/>
<organism evidence="1 2">
    <name type="scientific">Trinickia caryophylli</name>
    <name type="common">Paraburkholderia caryophylli</name>
    <dbReference type="NCBI Taxonomy" id="28094"/>
    <lineage>
        <taxon>Bacteria</taxon>
        <taxon>Pseudomonadati</taxon>
        <taxon>Pseudomonadota</taxon>
        <taxon>Betaproteobacteria</taxon>
        <taxon>Burkholderiales</taxon>
        <taxon>Burkholderiaceae</taxon>
        <taxon>Trinickia</taxon>
    </lineage>
</organism>
<dbReference type="PANTHER" id="PTHR43431">
    <property type="entry name" value="OXIDOREDUCTASE, SHORT CHAIN DEHYDROGENASE/REDUCTASE FAMILY (AFU_ORTHOLOGUE AFUA_5G14000)"/>
    <property type="match status" value="1"/>
</dbReference>
<dbReference type="EMBL" id="FXAH01000002">
    <property type="protein sequence ID" value="SMF08157.1"/>
    <property type="molecule type" value="Genomic_DNA"/>
</dbReference>
<evidence type="ECO:0000313" key="1">
    <source>
        <dbReference type="EMBL" id="SMF08157.1"/>
    </source>
</evidence>
<dbReference type="STRING" id="28094.SAMN06295900_102349"/>
<accession>A0A1X7D3I8</accession>
<gene>
    <name evidence="1" type="ORF">SAMN06295900_102349</name>
</gene>
<dbReference type="InterPro" id="IPR036291">
    <property type="entry name" value="NAD(P)-bd_dom_sf"/>
</dbReference>
<dbReference type="SUPFAM" id="SSF51735">
    <property type="entry name" value="NAD(P)-binding Rossmann-fold domains"/>
    <property type="match status" value="1"/>
</dbReference>
<dbReference type="GeneID" id="95552329"/>